<accession>A0ABQ2ZHR5</accession>
<sequence>MPDQAACKSRRGVEHGERGAAAAAVLARHLPDGYAHPALREALLGVGFIDAADPQVARVLAEVPAEQLLQLGRSWAYEAYEPELVHAGLELLRGRATLRDRRNVQMLGLLSRLFGRGAFEVLAGLDGQLPAILWLADRSDSWGRLYAVHLLRQVEDPRARSWLLRQAVNGDYLNQYFAGDLADDLAIHEVLGAPSLDDGLVDHLGRMLRMMTDCHGMGILLADYPFAGAAVNAYARHAAALEPSIDRYITLHALQTWSLAQSSPAAAVLTALLQRPAWLDGVRQRLLDPEEPWHPGGPWVAERLSSDVDRLDA</sequence>
<proteinExistence type="predicted"/>
<dbReference type="Proteomes" id="UP000600946">
    <property type="component" value="Unassembled WGS sequence"/>
</dbReference>
<keyword evidence="2" id="KW-1185">Reference proteome</keyword>
<evidence type="ECO:0000313" key="2">
    <source>
        <dbReference type="Proteomes" id="UP000600946"/>
    </source>
</evidence>
<evidence type="ECO:0000313" key="1">
    <source>
        <dbReference type="EMBL" id="GGY13942.1"/>
    </source>
</evidence>
<reference evidence="2" key="1">
    <citation type="journal article" date="2019" name="Int. J. Syst. Evol. Microbiol.">
        <title>The Global Catalogue of Microorganisms (GCM) 10K type strain sequencing project: providing services to taxonomists for standard genome sequencing and annotation.</title>
        <authorList>
            <consortium name="The Broad Institute Genomics Platform"/>
            <consortium name="The Broad Institute Genome Sequencing Center for Infectious Disease"/>
            <person name="Wu L."/>
            <person name="Ma J."/>
        </authorList>
    </citation>
    <scope>NUCLEOTIDE SEQUENCE [LARGE SCALE GENOMIC DNA]</scope>
    <source>
        <strain evidence="2">JCM 4594</strain>
    </source>
</reference>
<dbReference type="EMBL" id="BMUU01000001">
    <property type="protein sequence ID" value="GGY13942.1"/>
    <property type="molecule type" value="Genomic_DNA"/>
</dbReference>
<comment type="caution">
    <text evidence="1">The sequence shown here is derived from an EMBL/GenBank/DDBJ whole genome shotgun (WGS) entry which is preliminary data.</text>
</comment>
<protein>
    <recommendedName>
        <fullName evidence="3">HEAT repeat domain-containing protein</fullName>
    </recommendedName>
</protein>
<gene>
    <name evidence="1" type="ORF">GCM10010326_01590</name>
</gene>
<name>A0ABQ2ZHR5_9ACTN</name>
<organism evidence="1 2">
    <name type="scientific">Streptomyces xanthochromogenes</name>
    <dbReference type="NCBI Taxonomy" id="67384"/>
    <lineage>
        <taxon>Bacteria</taxon>
        <taxon>Bacillati</taxon>
        <taxon>Actinomycetota</taxon>
        <taxon>Actinomycetes</taxon>
        <taxon>Kitasatosporales</taxon>
        <taxon>Streptomycetaceae</taxon>
        <taxon>Streptomyces</taxon>
    </lineage>
</organism>
<evidence type="ECO:0008006" key="3">
    <source>
        <dbReference type="Google" id="ProtNLM"/>
    </source>
</evidence>